<dbReference type="Proteomes" id="UP000182179">
    <property type="component" value="Unassembled WGS sequence"/>
</dbReference>
<sequence length="53" mass="5898">MEKHFGNSGLFKAASYHCDESLGSGIASWELKNSALNAKEFLICPKNYSEFLL</sequence>
<organism evidence="1 2">
    <name type="scientific">Pseudomonas costantinii</name>
    <dbReference type="NCBI Taxonomy" id="168469"/>
    <lineage>
        <taxon>Bacteria</taxon>
        <taxon>Pseudomonadati</taxon>
        <taxon>Pseudomonadota</taxon>
        <taxon>Gammaproteobacteria</taxon>
        <taxon>Pseudomonadales</taxon>
        <taxon>Pseudomonadaceae</taxon>
        <taxon>Pseudomonas</taxon>
    </lineage>
</organism>
<protein>
    <submittedName>
        <fullName evidence="1">Uncharacterized protein</fullName>
    </submittedName>
</protein>
<comment type="caution">
    <text evidence="1">The sequence shown here is derived from an EMBL/GenBank/DDBJ whole genome shotgun (WGS) entry which is preliminary data.</text>
</comment>
<gene>
    <name evidence="1" type="ORF">SAMN04515675_0455</name>
</gene>
<reference evidence="1 2" key="1">
    <citation type="submission" date="2016-10" db="EMBL/GenBank/DDBJ databases">
        <authorList>
            <person name="Varghese N."/>
            <person name="Submissions S."/>
        </authorList>
    </citation>
    <scope>NUCLEOTIDE SEQUENCE [LARGE SCALE GENOMIC DNA]</scope>
    <source>
        <strain evidence="1 2">BS2773</strain>
    </source>
</reference>
<accession>A0A1H4Z6Q2</accession>
<proteinExistence type="predicted"/>
<keyword evidence="2" id="KW-1185">Reference proteome</keyword>
<evidence type="ECO:0000313" key="1">
    <source>
        <dbReference type="EMBL" id="SED25879.1"/>
    </source>
</evidence>
<name>A0A1H4Z6Q2_9PSED</name>
<evidence type="ECO:0000313" key="2">
    <source>
        <dbReference type="Proteomes" id="UP000182179"/>
    </source>
</evidence>
<dbReference type="EMBL" id="FNTS01000002">
    <property type="protein sequence ID" value="SED25879.1"/>
    <property type="molecule type" value="Genomic_DNA"/>
</dbReference>